<dbReference type="Gene3D" id="2.60.120.10">
    <property type="entry name" value="Jelly Rolls"/>
    <property type="match status" value="1"/>
</dbReference>
<name>A0A1Y4DPB6_9BACT</name>
<dbReference type="InterPro" id="IPR012093">
    <property type="entry name" value="Pirin"/>
</dbReference>
<sequence length="243" mass="26773">MVLRRLIDRHNQASFDPFYWLAVCYCSPEFERADIIAPPSHPNRETLNYLVTGLVDPPDLEDEHLARPEGASRWVNVVGGLQQADPSQSVYVLNMELWMHTLPGAAGGGKRWEFESEHVPLVRTEDAQVRVLCGAFKHRQGSIAQHPLGTTILDVTLNPGGAFTYKAPAENTTVLYIFGGKVYFGEGAQVCFGKDSFLRMCGGEIMASSLASGGRFLLFSAKPIAHKKPAVCPENEEVCPIQK</sequence>
<accession>A0A1Y4DPB6</accession>
<dbReference type="Proteomes" id="UP000196368">
    <property type="component" value="Unassembled WGS sequence"/>
</dbReference>
<dbReference type="PANTHER" id="PTHR13903">
    <property type="entry name" value="PIRIN-RELATED"/>
    <property type="match status" value="1"/>
</dbReference>
<dbReference type="CDD" id="cd02247">
    <property type="entry name" value="cupin_pirin_C"/>
    <property type="match status" value="1"/>
</dbReference>
<evidence type="ECO:0000313" key="2">
    <source>
        <dbReference type="Proteomes" id="UP000196368"/>
    </source>
</evidence>
<reference evidence="2" key="1">
    <citation type="submission" date="2017-04" db="EMBL/GenBank/DDBJ databases">
        <title>Function of individual gut microbiota members based on whole genome sequencing of pure cultures obtained from chicken caecum.</title>
        <authorList>
            <person name="Medvecky M."/>
            <person name="Cejkova D."/>
            <person name="Polansky O."/>
            <person name="Karasova D."/>
            <person name="Kubasova T."/>
            <person name="Cizek A."/>
            <person name="Rychlik I."/>
        </authorList>
    </citation>
    <scope>NUCLEOTIDE SEQUENCE [LARGE SCALE GENOMIC DNA]</scope>
    <source>
        <strain evidence="2">An273</strain>
    </source>
</reference>
<evidence type="ECO:0000313" key="1">
    <source>
        <dbReference type="EMBL" id="OUO57231.1"/>
    </source>
</evidence>
<gene>
    <name evidence="1" type="ORF">B5F75_00165</name>
</gene>
<dbReference type="SUPFAM" id="SSF51182">
    <property type="entry name" value="RmlC-like cupins"/>
    <property type="match status" value="1"/>
</dbReference>
<dbReference type="InterPro" id="IPR014710">
    <property type="entry name" value="RmlC-like_jellyroll"/>
</dbReference>
<dbReference type="EMBL" id="NFJD01000001">
    <property type="protein sequence ID" value="OUO57231.1"/>
    <property type="molecule type" value="Genomic_DNA"/>
</dbReference>
<proteinExistence type="predicted"/>
<keyword evidence="2" id="KW-1185">Reference proteome</keyword>
<dbReference type="PANTHER" id="PTHR13903:SF8">
    <property type="entry name" value="PIRIN"/>
    <property type="match status" value="1"/>
</dbReference>
<dbReference type="InterPro" id="IPR011051">
    <property type="entry name" value="RmlC_Cupin_sf"/>
</dbReference>
<dbReference type="AlphaFoldDB" id="A0A1Y4DPB6"/>
<comment type="caution">
    <text evidence="1">The sequence shown here is derived from an EMBL/GenBank/DDBJ whole genome shotgun (WGS) entry which is preliminary data.</text>
</comment>
<organism evidence="1 2">
    <name type="scientific">Candidatus Avelusimicrobium gallicola</name>
    <dbReference type="NCBI Taxonomy" id="2562704"/>
    <lineage>
        <taxon>Bacteria</taxon>
        <taxon>Pseudomonadati</taxon>
        <taxon>Elusimicrobiota</taxon>
        <taxon>Elusimicrobia</taxon>
        <taxon>Elusimicrobiales</taxon>
        <taxon>Elusimicrobiaceae</taxon>
        <taxon>Candidatus Avelusimicrobium</taxon>
    </lineage>
</organism>
<protein>
    <submittedName>
        <fullName evidence="1">Uncharacterized protein</fullName>
    </submittedName>
</protein>